<dbReference type="EMBL" id="JAGYPG010000002">
    <property type="protein sequence ID" value="MBS4196512.1"/>
    <property type="molecule type" value="Genomic_DNA"/>
</dbReference>
<dbReference type="PANTHER" id="PTHR39186:SF1">
    <property type="entry name" value="DUF2071 DOMAIN-CONTAINING PROTEIN"/>
    <property type="match status" value="1"/>
</dbReference>
<organism evidence="1 2">
    <name type="scientific">Lederbergia citri</name>
    <dbReference type="NCBI Taxonomy" id="2833580"/>
    <lineage>
        <taxon>Bacteria</taxon>
        <taxon>Bacillati</taxon>
        <taxon>Bacillota</taxon>
        <taxon>Bacilli</taxon>
        <taxon>Bacillales</taxon>
        <taxon>Bacillaceae</taxon>
        <taxon>Lederbergia</taxon>
    </lineage>
</organism>
<dbReference type="Gene3D" id="2.40.400.10">
    <property type="entry name" value="Acetoacetate decarboxylase-like"/>
    <property type="match status" value="1"/>
</dbReference>
<dbReference type="SUPFAM" id="SSF160104">
    <property type="entry name" value="Acetoacetate decarboxylase-like"/>
    <property type="match status" value="1"/>
</dbReference>
<keyword evidence="2" id="KW-1185">Reference proteome</keyword>
<dbReference type="RefSeq" id="WP_213125639.1">
    <property type="nucleotide sequence ID" value="NZ_JAGYPG010000002.1"/>
</dbReference>
<evidence type="ECO:0000313" key="1">
    <source>
        <dbReference type="EMBL" id="MBS4196512.1"/>
    </source>
</evidence>
<dbReference type="PANTHER" id="PTHR39186">
    <property type="entry name" value="DUF2071 FAMILY PROTEIN"/>
    <property type="match status" value="1"/>
</dbReference>
<dbReference type="InterPro" id="IPR023375">
    <property type="entry name" value="ADC_dom_sf"/>
</dbReference>
<proteinExistence type="predicted"/>
<dbReference type="InterPro" id="IPR018644">
    <property type="entry name" value="DUF2071"/>
</dbReference>
<dbReference type="AlphaFoldDB" id="A0A942TH60"/>
<evidence type="ECO:0000313" key="2">
    <source>
        <dbReference type="Proteomes" id="UP000681414"/>
    </source>
</evidence>
<gene>
    <name evidence="1" type="ORF">KHA97_15715</name>
</gene>
<reference evidence="1 2" key="1">
    <citation type="submission" date="2021-05" db="EMBL/GenBank/DDBJ databases">
        <title>Novel Bacillus species.</title>
        <authorList>
            <person name="Liu G."/>
        </authorList>
    </citation>
    <scope>NUCLEOTIDE SEQUENCE [LARGE SCALE GENOMIC DNA]</scope>
    <source>
        <strain evidence="2">FJAT-49780</strain>
    </source>
</reference>
<dbReference type="Proteomes" id="UP000681414">
    <property type="component" value="Unassembled WGS sequence"/>
</dbReference>
<protein>
    <submittedName>
        <fullName evidence="1">DUF2071 domain-containing protein</fullName>
    </submittedName>
</protein>
<sequence length="248" mass="29617">MHNEFLETDQRPFPLPSKPWVLTQTWNHLLFCHWRVPVELLRAHVPNHLELDLFNGEAWIGIIPFEVNHMRLHGIPEIPYLNSYLELNVRTYVKYKGTPGIYFFTLDADKWMAVIGAKIGAFLPYRHALMRMKIKENKVDFQSERKHPGSLKESLDIHYQSDSDLFLPEVESLEYWLFERYCFFITKGKHLYRGDIHHDRWRVSKAKATIHVNSMVPFLPQKYFDRQPLLHFSASKQVFAWPIKKIHY</sequence>
<name>A0A942TH60_9BACI</name>
<comment type="caution">
    <text evidence="1">The sequence shown here is derived from an EMBL/GenBank/DDBJ whole genome shotgun (WGS) entry which is preliminary data.</text>
</comment>
<dbReference type="Pfam" id="PF09844">
    <property type="entry name" value="DUF2071"/>
    <property type="match status" value="1"/>
</dbReference>
<accession>A0A942TH60</accession>